<protein>
    <submittedName>
        <fullName evidence="2">Helix-turn-helix transcriptional regulator</fullName>
    </submittedName>
</protein>
<dbReference type="SUPFAM" id="SSF46894">
    <property type="entry name" value="C-terminal effector domain of the bipartite response regulators"/>
    <property type="match status" value="1"/>
</dbReference>
<dbReference type="InterPro" id="IPR051797">
    <property type="entry name" value="TrmB-like"/>
</dbReference>
<gene>
    <name evidence="2" type="ORF">G1H19_03470</name>
</gene>
<reference evidence="2 3" key="1">
    <citation type="submission" date="2020-02" db="EMBL/GenBank/DDBJ databases">
        <title>The whole genome sequence of CPCC 205119.</title>
        <authorList>
            <person name="Jiang Z."/>
        </authorList>
    </citation>
    <scope>NUCLEOTIDE SEQUENCE [LARGE SCALE GENOMIC DNA]</scope>
    <source>
        <strain evidence="2 3">CPCC 205119</strain>
    </source>
</reference>
<dbReference type="InterPro" id="IPR016032">
    <property type="entry name" value="Sig_transdc_resp-reg_C-effctor"/>
</dbReference>
<dbReference type="GO" id="GO:0006355">
    <property type="term" value="P:regulation of DNA-templated transcription"/>
    <property type="evidence" value="ECO:0007669"/>
    <property type="project" value="InterPro"/>
</dbReference>
<keyword evidence="3" id="KW-1185">Reference proteome</keyword>
<dbReference type="AlphaFoldDB" id="A0A7K3W9D1"/>
<organism evidence="2 3">
    <name type="scientific">Goekera deserti</name>
    <dbReference type="NCBI Taxonomy" id="2497753"/>
    <lineage>
        <taxon>Bacteria</taxon>
        <taxon>Bacillati</taxon>
        <taxon>Actinomycetota</taxon>
        <taxon>Actinomycetes</taxon>
        <taxon>Geodermatophilales</taxon>
        <taxon>Geodermatophilaceae</taxon>
        <taxon>Goekera</taxon>
    </lineage>
</organism>
<dbReference type="EMBL" id="JAAGWK010000008">
    <property type="protein sequence ID" value="NEL53075.1"/>
    <property type="molecule type" value="Genomic_DNA"/>
</dbReference>
<dbReference type="PROSITE" id="PS50043">
    <property type="entry name" value="HTH_LUXR_2"/>
    <property type="match status" value="1"/>
</dbReference>
<dbReference type="PANTHER" id="PTHR34293:SF1">
    <property type="entry name" value="HTH-TYPE TRANSCRIPTIONAL REGULATOR TRMBL2"/>
    <property type="match status" value="1"/>
</dbReference>
<evidence type="ECO:0000313" key="2">
    <source>
        <dbReference type="EMBL" id="NEL53075.1"/>
    </source>
</evidence>
<dbReference type="RefSeq" id="WP_152730248.1">
    <property type="nucleotide sequence ID" value="NZ_JAABOZ010000007.1"/>
</dbReference>
<proteinExistence type="predicted"/>
<dbReference type="Gene3D" id="1.10.10.10">
    <property type="entry name" value="Winged helix-like DNA-binding domain superfamily/Winged helix DNA-binding domain"/>
    <property type="match status" value="1"/>
</dbReference>
<dbReference type="InterPro" id="IPR000792">
    <property type="entry name" value="Tscrpt_reg_LuxR_C"/>
</dbReference>
<dbReference type="InterPro" id="IPR036388">
    <property type="entry name" value="WH-like_DNA-bd_sf"/>
</dbReference>
<dbReference type="Pfam" id="PF00196">
    <property type="entry name" value="GerE"/>
    <property type="match status" value="1"/>
</dbReference>
<dbReference type="SMART" id="SM00421">
    <property type="entry name" value="HTH_LUXR"/>
    <property type="match status" value="1"/>
</dbReference>
<sequence>MAALHELTPSTVQLFERLLSAGELEAGALQRSLATAPGGPAALTSLVQLGLARLTTGPDGAALVGLGSTATLRRLAEAPGTAAAQRLLRARLALSGSLEQQRGPSGTSVTVADRAELTERLQRLGREVGEELVSLHAGAVPEGPALDAHLASDLELVARGVRVRVVYSAEAASSPQLRTYAAALAAVGAEIRVAGGVPHRLVVADAREAVVPVDNASLAAGAVFTTDPTLVRRLHRLADTLFDNASPLDEAPSAAVPGVRPPTPLERRVLHLMSSGVTDEVAASRLGVTDRTFRRYVSSILKHLGATSRFQAGLRAIEHGWL</sequence>
<evidence type="ECO:0000313" key="3">
    <source>
        <dbReference type="Proteomes" id="UP000470470"/>
    </source>
</evidence>
<feature type="domain" description="HTH luxR-type" evidence="1">
    <location>
        <begin position="257"/>
        <end position="320"/>
    </location>
</feature>
<evidence type="ECO:0000259" key="1">
    <source>
        <dbReference type="PROSITE" id="PS50043"/>
    </source>
</evidence>
<name>A0A7K3W9D1_9ACTN</name>
<dbReference type="PANTHER" id="PTHR34293">
    <property type="entry name" value="HTH-TYPE TRANSCRIPTIONAL REGULATOR TRMBL2"/>
    <property type="match status" value="1"/>
</dbReference>
<accession>A0A7K3W9D1</accession>
<dbReference type="Proteomes" id="UP000470470">
    <property type="component" value="Unassembled WGS sequence"/>
</dbReference>
<comment type="caution">
    <text evidence="2">The sequence shown here is derived from an EMBL/GenBank/DDBJ whole genome shotgun (WGS) entry which is preliminary data.</text>
</comment>
<dbReference type="GO" id="GO:0003677">
    <property type="term" value="F:DNA binding"/>
    <property type="evidence" value="ECO:0007669"/>
    <property type="project" value="InterPro"/>
</dbReference>